<dbReference type="PANTHER" id="PTHR33065">
    <property type="entry name" value="OS07G0486400 PROTEIN"/>
    <property type="match status" value="1"/>
</dbReference>
<dbReference type="Pfam" id="PF20241">
    <property type="entry name" value="DUF6598"/>
    <property type="match status" value="1"/>
</dbReference>
<reference evidence="2" key="1">
    <citation type="submission" date="2015-06" db="UniProtKB">
        <authorList>
            <consortium name="EnsemblPlants"/>
        </authorList>
    </citation>
    <scope>IDENTIFICATION</scope>
</reference>
<name>M8ATA4_AEGTA</name>
<dbReference type="ExpressionAtlas" id="M8ATA4">
    <property type="expression patterns" value="baseline"/>
</dbReference>
<accession>M8ATA4</accession>
<dbReference type="PANTHER" id="PTHR33065:SF62">
    <property type="entry name" value="DUF6598 DOMAIN-CONTAINING PROTEIN"/>
    <property type="match status" value="1"/>
</dbReference>
<dbReference type="InterPro" id="IPR046533">
    <property type="entry name" value="DUF6598"/>
</dbReference>
<proteinExistence type="predicted"/>
<organism evidence="2">
    <name type="scientific">Aegilops tauschii</name>
    <name type="common">Tausch's goatgrass</name>
    <name type="synonym">Aegilops squarrosa</name>
    <dbReference type="NCBI Taxonomy" id="37682"/>
    <lineage>
        <taxon>Eukaryota</taxon>
        <taxon>Viridiplantae</taxon>
        <taxon>Streptophyta</taxon>
        <taxon>Embryophyta</taxon>
        <taxon>Tracheophyta</taxon>
        <taxon>Spermatophyta</taxon>
        <taxon>Magnoliopsida</taxon>
        <taxon>Liliopsida</taxon>
        <taxon>Poales</taxon>
        <taxon>Poaceae</taxon>
        <taxon>BOP clade</taxon>
        <taxon>Pooideae</taxon>
        <taxon>Triticodae</taxon>
        <taxon>Triticeae</taxon>
        <taxon>Triticinae</taxon>
        <taxon>Aegilops</taxon>
    </lineage>
</organism>
<evidence type="ECO:0000259" key="1">
    <source>
        <dbReference type="Pfam" id="PF20241"/>
    </source>
</evidence>
<feature type="domain" description="DUF6598" evidence="1">
    <location>
        <begin position="20"/>
        <end position="172"/>
    </location>
</feature>
<dbReference type="EnsemblPlants" id="EMT04920">
    <property type="protein sequence ID" value="EMT04920"/>
    <property type="gene ID" value="F775_13970"/>
</dbReference>
<sequence length="197" mass="21769">MSRDRPLICATHCHTPLGPGVHTTCFENCFCKIELCMEQLVETVQATVCSIRVVKQGTRCHFDLQCRVTCSTTSYSHKIIENEVTYVANAHSGEVVLLDPGKLAMPKGSFGYLDLLRRVVSVQLQGSMKVVVQAYSSSGFITAQGHISLTPKAYGFSQKKFNVDDAELEISVAWSTNVEDKGDIARQGWLFESSFLP</sequence>
<evidence type="ECO:0000313" key="2">
    <source>
        <dbReference type="EnsemblPlants" id="EMT04920"/>
    </source>
</evidence>
<protein>
    <recommendedName>
        <fullName evidence="1">DUF6598 domain-containing protein</fullName>
    </recommendedName>
</protein>
<dbReference type="AlphaFoldDB" id="M8ATA4"/>